<sequence length="1317" mass="149416">MASLIKNQIIKRLSKFVKNLSSNQINLSTLKGEGELSSIDLDEQALEDVIELPTWLKIRKATCGRVFIKIPWTNLKTLPIQLQLDDVTIEIETYEQLRDFRNSNDSSNANDPLLGKYGFTNRVIDGISLTITNLTFAVKAQAFKASIFLPSLEIYSITPYGKRVDTLKLTRLPNSTKDHILLFKEISWQNARIEASSNDSSMATAAIRLIANACRIRISMKKNLQDSTMVTSRVMVHFDDLLSVVNDAQLKSALNTYKEITQLMKRASEQRKRIAGDKLTKLEQQQQPSTFQPKPPTTGNNDSINSSGTLNIQQQSNDPFNHYDIVETSLHFNIKRLDIHIIADSKIFKSCLQSTSSRLAEGGALQITLANLSIDHYPYHEYGSSKTHWIKYSEMLALNRDEWATRLKEEWTEQFTSAKNNAPNDETSAKLEKALRTNRIRLFESCTVMNIDDLVLYPVSLHSNTNKHEEQKRRRPLITSDRTQYQLPEFLGVIHIQHTEYYYPLPYAFPIPNSDLYIQIMPIVMRIDFATYSWLHAFLSSVSMTIDNSGVLKNDKPNMDLEHVAIKIEAMLPRIVISSDIFSGAYQLQEAKHENNPIPSLLEHKEISNQQKLEILELNISKVLITNSRSELTSNRNKLEQHLELFKKTNFFQLNQWPLSNDSSNTTRISPLFNKHPYETYLYNNPLTKKIGSTLPESPSANAALHSYYTMTTDSLKKAAKYDIWHFNADSIYMDFTPASPSESVRLAKQNMTDSFAISGWVVVDENQKVGSSTPSAWVNILSVLEAPSMFKISQKQYTFIMHLLDELGLFLDVLEQNKVQSHLIKQQLQQISSLSSKPSKDIKINVCLISPTTFTLAVIDGLEDAMINLAIPPPPPSLPEAAEIESIMHDTSDSNIVIDLITASTAIVASTAKLESSSSSITSIEDNKNSNSKSFNSLGQKKSKIEDNIQRGLEITSKGSRGSSQTSLVNMVDNGDETSSQWDQLSEDLDADVDPTLLNNEYEQQQQQQQQEKPARIELDDDSISLAEKTNINNIVIGTNALESINGAFVKLNQIKIYITADEEKNGKSIYMACNVQNLRIDEFHSLKFDSIKPKLFENESPDKLNSENAPPINMRIDFSKDKSSSLPSVTIKIKNRILAIATHALDILVQNLEEVRTSEEKSLRKNRPQKSVPIDVHLNNVQLLFGFQHAHEYTTTAPLVEIKPPIKLHIKRMHVLRQIDGQIMIQTDENEGDLNNTISSKLSNDDHDVQEKLRQAEMIRLENDRLRSELSVRKKEINVLRGERDSLMNTISKLDLELTEAEHRRMMQQQQPRKK</sequence>
<feature type="compositionally biased region" description="Low complexity" evidence="2">
    <location>
        <begin position="919"/>
        <end position="938"/>
    </location>
</feature>
<organism evidence="3 4">
    <name type="scientific">Rotaria sordida</name>
    <dbReference type="NCBI Taxonomy" id="392033"/>
    <lineage>
        <taxon>Eukaryota</taxon>
        <taxon>Metazoa</taxon>
        <taxon>Spiralia</taxon>
        <taxon>Gnathifera</taxon>
        <taxon>Rotifera</taxon>
        <taxon>Eurotatoria</taxon>
        <taxon>Bdelloidea</taxon>
        <taxon>Philodinida</taxon>
        <taxon>Philodinidae</taxon>
        <taxon>Rotaria</taxon>
    </lineage>
</organism>
<evidence type="ECO:0008006" key="5">
    <source>
        <dbReference type="Google" id="ProtNLM"/>
    </source>
</evidence>
<gene>
    <name evidence="3" type="ORF">JBS370_LOCUS12638</name>
</gene>
<evidence type="ECO:0000256" key="2">
    <source>
        <dbReference type="SAM" id="MobiDB-lite"/>
    </source>
</evidence>
<evidence type="ECO:0000256" key="1">
    <source>
        <dbReference type="SAM" id="Coils"/>
    </source>
</evidence>
<proteinExistence type="predicted"/>
<feature type="coiled-coil region" evidence="1">
    <location>
        <begin position="1251"/>
        <end position="1313"/>
    </location>
</feature>
<protein>
    <recommendedName>
        <fullName evidence="5">Chorein N-terminal domain-containing protein</fullName>
    </recommendedName>
</protein>
<keyword evidence="1" id="KW-0175">Coiled coil</keyword>
<feature type="region of interest" description="Disordered" evidence="2">
    <location>
        <begin position="919"/>
        <end position="982"/>
    </location>
</feature>
<feature type="compositionally biased region" description="Polar residues" evidence="2">
    <location>
        <begin position="958"/>
        <end position="970"/>
    </location>
</feature>
<dbReference type="InterPro" id="IPR026728">
    <property type="entry name" value="BLTP3A/B"/>
</dbReference>
<dbReference type="Proteomes" id="UP000663836">
    <property type="component" value="Unassembled WGS sequence"/>
</dbReference>
<comment type="caution">
    <text evidence="3">The sequence shown here is derived from an EMBL/GenBank/DDBJ whole genome shotgun (WGS) entry which is preliminary data.</text>
</comment>
<evidence type="ECO:0000313" key="4">
    <source>
        <dbReference type="Proteomes" id="UP000663836"/>
    </source>
</evidence>
<accession>A0A818YBQ3</accession>
<feature type="region of interest" description="Disordered" evidence="2">
    <location>
        <begin position="278"/>
        <end position="313"/>
    </location>
</feature>
<name>A0A818YBQ3_9BILA</name>
<dbReference type="Pfam" id="PF24917">
    <property type="entry name" value="BLTP3A_B"/>
    <property type="match status" value="1"/>
</dbReference>
<reference evidence="3" key="1">
    <citation type="submission" date="2021-02" db="EMBL/GenBank/DDBJ databases">
        <authorList>
            <person name="Nowell W R."/>
        </authorList>
    </citation>
    <scope>NUCLEOTIDE SEQUENCE</scope>
</reference>
<evidence type="ECO:0000313" key="3">
    <source>
        <dbReference type="EMBL" id="CAF3752313.1"/>
    </source>
</evidence>
<dbReference type="PANTHER" id="PTHR22774:SF11">
    <property type="entry name" value="CHOREIN N-TERMINAL DOMAIN-CONTAINING PROTEIN"/>
    <property type="match status" value="1"/>
</dbReference>
<dbReference type="PANTHER" id="PTHR22774">
    <property type="entry name" value="CHOREIN N-TERMINAL DOMAIN-CONTAINING PROTEIN"/>
    <property type="match status" value="1"/>
</dbReference>
<dbReference type="EMBL" id="CAJOBD010001040">
    <property type="protein sequence ID" value="CAF3752313.1"/>
    <property type="molecule type" value="Genomic_DNA"/>
</dbReference>
<feature type="compositionally biased region" description="Polar residues" evidence="2">
    <location>
        <begin position="282"/>
        <end position="313"/>
    </location>
</feature>